<dbReference type="InterPro" id="IPR003661">
    <property type="entry name" value="HisK_dim/P_dom"/>
</dbReference>
<dbReference type="GO" id="GO:0016020">
    <property type="term" value="C:membrane"/>
    <property type="evidence" value="ECO:0007669"/>
    <property type="project" value="UniProtKB-SubCell"/>
</dbReference>
<evidence type="ECO:0000256" key="9">
    <source>
        <dbReference type="ARBA" id="ARBA00022840"/>
    </source>
</evidence>
<dbReference type="Proteomes" id="UP000751518">
    <property type="component" value="Unassembled WGS sequence"/>
</dbReference>
<feature type="transmembrane region" description="Helical" evidence="15">
    <location>
        <begin position="180"/>
        <end position="207"/>
    </location>
</feature>
<evidence type="ECO:0000259" key="18">
    <source>
        <dbReference type="PROSITE" id="PS50885"/>
    </source>
</evidence>
<dbReference type="FunFam" id="3.30.565.10:FF:000006">
    <property type="entry name" value="Sensor histidine kinase WalK"/>
    <property type="match status" value="1"/>
</dbReference>
<dbReference type="InterPro" id="IPR003660">
    <property type="entry name" value="HAMP_dom"/>
</dbReference>
<evidence type="ECO:0000256" key="6">
    <source>
        <dbReference type="ARBA" id="ARBA00022692"/>
    </source>
</evidence>
<accession>A0A955LL24</accession>
<dbReference type="Pfam" id="PF00512">
    <property type="entry name" value="HisKA"/>
    <property type="match status" value="1"/>
</dbReference>
<evidence type="ECO:0000313" key="19">
    <source>
        <dbReference type="EMBL" id="MCA9392465.1"/>
    </source>
</evidence>
<keyword evidence="5" id="KW-0808">Transferase</keyword>
<keyword evidence="8" id="KW-0418">Kinase</keyword>
<dbReference type="SUPFAM" id="SSF47384">
    <property type="entry name" value="Homodimeric domain of signal transducing histidine kinase"/>
    <property type="match status" value="1"/>
</dbReference>
<dbReference type="SMART" id="SM00388">
    <property type="entry name" value="HisKA"/>
    <property type="match status" value="1"/>
</dbReference>
<dbReference type="GO" id="GO:0005524">
    <property type="term" value="F:ATP binding"/>
    <property type="evidence" value="ECO:0007669"/>
    <property type="project" value="UniProtKB-KW"/>
</dbReference>
<dbReference type="SUPFAM" id="SSF55874">
    <property type="entry name" value="ATPase domain of HSP90 chaperone/DNA topoisomerase II/histidine kinase"/>
    <property type="match status" value="1"/>
</dbReference>
<dbReference type="InterPro" id="IPR036097">
    <property type="entry name" value="HisK_dim/P_sf"/>
</dbReference>
<evidence type="ECO:0000256" key="11">
    <source>
        <dbReference type="ARBA" id="ARBA00023012"/>
    </source>
</evidence>
<feature type="transmembrane region" description="Helical" evidence="15">
    <location>
        <begin position="276"/>
        <end position="297"/>
    </location>
</feature>
<keyword evidence="9" id="KW-0067">ATP-binding</keyword>
<dbReference type="InterPro" id="IPR035965">
    <property type="entry name" value="PAS-like_dom_sf"/>
</dbReference>
<comment type="catalytic activity">
    <reaction evidence="1">
        <text>ATP + protein L-histidine = ADP + protein N-phospho-L-histidine.</text>
        <dbReference type="EC" id="2.7.13.3"/>
    </reaction>
</comment>
<dbReference type="FunFam" id="1.10.287.130:FF:000001">
    <property type="entry name" value="Two-component sensor histidine kinase"/>
    <property type="match status" value="1"/>
</dbReference>
<feature type="transmembrane region" description="Helical" evidence="15">
    <location>
        <begin position="243"/>
        <end position="264"/>
    </location>
</feature>
<evidence type="ECO:0000256" key="14">
    <source>
        <dbReference type="SAM" id="MobiDB-lite"/>
    </source>
</evidence>
<organism evidence="19 20">
    <name type="scientific">candidate division WWE3 bacterium</name>
    <dbReference type="NCBI Taxonomy" id="2053526"/>
    <lineage>
        <taxon>Bacteria</taxon>
        <taxon>Katanobacteria</taxon>
    </lineage>
</organism>
<reference evidence="19" key="1">
    <citation type="submission" date="2020-04" db="EMBL/GenBank/DDBJ databases">
        <authorList>
            <person name="Zhang T."/>
        </authorList>
    </citation>
    <scope>NUCLEOTIDE SEQUENCE</scope>
    <source>
        <strain evidence="19">HKST-UBA03</strain>
    </source>
</reference>
<feature type="compositionally biased region" description="Basic and acidic residues" evidence="14">
    <location>
        <begin position="20"/>
        <end position="42"/>
    </location>
</feature>
<feature type="domain" description="Histidine kinase" evidence="16">
    <location>
        <begin position="503"/>
        <end position="723"/>
    </location>
</feature>
<keyword evidence="12 15" id="KW-0472">Membrane</keyword>
<evidence type="ECO:0000256" key="1">
    <source>
        <dbReference type="ARBA" id="ARBA00000085"/>
    </source>
</evidence>
<evidence type="ECO:0000256" key="12">
    <source>
        <dbReference type="ARBA" id="ARBA00023136"/>
    </source>
</evidence>
<evidence type="ECO:0000256" key="2">
    <source>
        <dbReference type="ARBA" id="ARBA00004141"/>
    </source>
</evidence>
<protein>
    <recommendedName>
        <fullName evidence="3">histidine kinase</fullName>
        <ecNumber evidence="3">2.7.13.3</ecNumber>
    </recommendedName>
</protein>
<dbReference type="SMART" id="SM00387">
    <property type="entry name" value="HATPase_c"/>
    <property type="match status" value="1"/>
</dbReference>
<dbReference type="Gene3D" id="3.30.565.10">
    <property type="entry name" value="Histidine kinase-like ATPase, C-terminal domain"/>
    <property type="match status" value="1"/>
</dbReference>
<feature type="region of interest" description="Disordered" evidence="14">
    <location>
        <begin position="1"/>
        <end position="42"/>
    </location>
</feature>
<dbReference type="CDD" id="cd06225">
    <property type="entry name" value="HAMP"/>
    <property type="match status" value="1"/>
</dbReference>
<comment type="subcellular location">
    <subcellularLocation>
        <location evidence="2">Membrane</location>
        <topology evidence="2">Multi-pass membrane protein</topology>
    </subcellularLocation>
</comment>
<keyword evidence="6 15" id="KW-0812">Transmembrane</keyword>
<feature type="transmembrane region" description="Helical" evidence="15">
    <location>
        <begin position="88"/>
        <end position="110"/>
    </location>
</feature>
<dbReference type="InterPro" id="IPR050351">
    <property type="entry name" value="BphY/WalK/GraS-like"/>
</dbReference>
<evidence type="ECO:0000256" key="3">
    <source>
        <dbReference type="ARBA" id="ARBA00012438"/>
    </source>
</evidence>
<evidence type="ECO:0000256" key="7">
    <source>
        <dbReference type="ARBA" id="ARBA00022741"/>
    </source>
</evidence>
<feature type="compositionally biased region" description="Low complexity" evidence="14">
    <location>
        <begin position="1"/>
        <end position="11"/>
    </location>
</feature>
<dbReference type="EC" id="2.7.13.3" evidence="3"/>
<keyword evidence="7" id="KW-0547">Nucleotide-binding</keyword>
<evidence type="ECO:0000256" key="13">
    <source>
        <dbReference type="SAM" id="Coils"/>
    </source>
</evidence>
<dbReference type="GO" id="GO:0007234">
    <property type="term" value="P:osmosensory signaling via phosphorelay pathway"/>
    <property type="evidence" value="ECO:0007669"/>
    <property type="project" value="TreeGrafter"/>
</dbReference>
<name>A0A955LL24_UNCKA</name>
<feature type="domain" description="PAS" evidence="17">
    <location>
        <begin position="370"/>
        <end position="427"/>
    </location>
</feature>
<dbReference type="Gene3D" id="1.10.287.130">
    <property type="match status" value="1"/>
</dbReference>
<dbReference type="Gene3D" id="3.30.450.20">
    <property type="entry name" value="PAS domain"/>
    <property type="match status" value="1"/>
</dbReference>
<gene>
    <name evidence="19" type="ORF">KC614_04710</name>
</gene>
<dbReference type="PANTHER" id="PTHR42878">
    <property type="entry name" value="TWO-COMPONENT HISTIDINE KINASE"/>
    <property type="match status" value="1"/>
</dbReference>
<dbReference type="EMBL" id="JAGQKZ010000058">
    <property type="protein sequence ID" value="MCA9392465.1"/>
    <property type="molecule type" value="Genomic_DNA"/>
</dbReference>
<dbReference type="AlphaFoldDB" id="A0A955LL24"/>
<evidence type="ECO:0000259" key="16">
    <source>
        <dbReference type="PROSITE" id="PS50109"/>
    </source>
</evidence>
<reference evidence="19" key="2">
    <citation type="journal article" date="2021" name="Microbiome">
        <title>Successional dynamics and alternative stable states in a saline activated sludge microbial community over 9 years.</title>
        <authorList>
            <person name="Wang Y."/>
            <person name="Ye J."/>
            <person name="Ju F."/>
            <person name="Liu L."/>
            <person name="Boyd J.A."/>
            <person name="Deng Y."/>
            <person name="Parks D.H."/>
            <person name="Jiang X."/>
            <person name="Yin X."/>
            <person name="Woodcroft B.J."/>
            <person name="Tyson G.W."/>
            <person name="Hugenholtz P."/>
            <person name="Polz M.F."/>
            <person name="Zhang T."/>
        </authorList>
    </citation>
    <scope>NUCLEOTIDE SEQUENCE</scope>
    <source>
        <strain evidence="19">HKST-UBA03</strain>
    </source>
</reference>
<dbReference type="PRINTS" id="PR00344">
    <property type="entry name" value="BCTRLSENSOR"/>
</dbReference>
<dbReference type="InterPro" id="IPR036890">
    <property type="entry name" value="HATPase_C_sf"/>
</dbReference>
<dbReference type="Gene3D" id="6.10.340.10">
    <property type="match status" value="1"/>
</dbReference>
<dbReference type="CDD" id="cd00082">
    <property type="entry name" value="HisKA"/>
    <property type="match status" value="1"/>
</dbReference>
<dbReference type="InterPro" id="IPR003594">
    <property type="entry name" value="HATPase_dom"/>
</dbReference>
<dbReference type="GO" id="GO:0000155">
    <property type="term" value="F:phosphorelay sensor kinase activity"/>
    <property type="evidence" value="ECO:0007669"/>
    <property type="project" value="InterPro"/>
</dbReference>
<dbReference type="Pfam" id="PF02518">
    <property type="entry name" value="HATPase_c"/>
    <property type="match status" value="1"/>
</dbReference>
<evidence type="ECO:0000256" key="4">
    <source>
        <dbReference type="ARBA" id="ARBA00022553"/>
    </source>
</evidence>
<feature type="transmembrane region" description="Helical" evidence="15">
    <location>
        <begin position="153"/>
        <end position="174"/>
    </location>
</feature>
<dbReference type="SUPFAM" id="SSF55785">
    <property type="entry name" value="PYP-like sensor domain (PAS domain)"/>
    <property type="match status" value="1"/>
</dbReference>
<dbReference type="SMART" id="SM00304">
    <property type="entry name" value="HAMP"/>
    <property type="match status" value="1"/>
</dbReference>
<keyword evidence="4" id="KW-0597">Phosphoprotein</keyword>
<evidence type="ECO:0000256" key="8">
    <source>
        <dbReference type="ARBA" id="ARBA00022777"/>
    </source>
</evidence>
<dbReference type="GO" id="GO:0030295">
    <property type="term" value="F:protein kinase activator activity"/>
    <property type="evidence" value="ECO:0007669"/>
    <property type="project" value="TreeGrafter"/>
</dbReference>
<dbReference type="PANTHER" id="PTHR42878:SF7">
    <property type="entry name" value="SENSOR HISTIDINE KINASE GLRK"/>
    <property type="match status" value="1"/>
</dbReference>
<keyword evidence="10 15" id="KW-1133">Transmembrane helix</keyword>
<dbReference type="PROSITE" id="PS50885">
    <property type="entry name" value="HAMP"/>
    <property type="match status" value="1"/>
</dbReference>
<sequence>MTDAAQANQQQINHHRLAGKKHEEAPQESKPATDRPADQHPDQAPKPFLTVLDVSKIHWKAQALTHMLYGIWMGLLFVYSWGISLKGMIQVMAIYLALYIFVYIPIFLFIPRFSLDKVLPILRILNKNEGISTDEQTTLIEFLARMPRHLAKVTAIVTPTAYVLGAIIWASGLVPELLPIINLTLIQTFFLGFIITVCEALMVYALTSIQSTDLIERLMRRYPSLTYQKFNVPHTSWYAKIQLLIILIALTGQTAVSIFFVAYLSVTDTATFVQNLVLVSLIILLSLIYIITLVPIITRNITLPMEKLIAWTKSITAGNKSERLSFVTDDEINDMISSSNQMITELNMANEQLKNALADLEKERAQVVTQSNQLSAILTGVSDGVIALDENFNVTLLNDSGAAILQTPEYKLLGKNIDAYITLTDPQKKPLKLSSFISVHQKNTNASEVVYALNADSQNPTYINLDYNKVINTSDGSTTHIITFHDVTRIKRLEEMRLDFVSMAAHELRTPLTSILGYLSVFQKEAGPKFTKTNQMFIDRISTSAAQLRALIENLLNVSKIERQSLEISPAPIDLLKIGRNVVEEFAIPAQDKDVELQLDEPEKDLTHVSGDALRIREVLSNLVANAINYTLPKGAVTIHYEEDDYYVVTHVTDTGVGIPNEALDQLFTKFFRVSSDLNKGSKGTGLGLFISKSIIDLHNGKIWVESKEGKGSTFSFALPKKQNG</sequence>
<dbReference type="SUPFAM" id="SSF158472">
    <property type="entry name" value="HAMP domain-like"/>
    <property type="match status" value="1"/>
</dbReference>
<feature type="transmembrane region" description="Helical" evidence="15">
    <location>
        <begin position="63"/>
        <end position="82"/>
    </location>
</feature>
<dbReference type="GO" id="GO:0000156">
    <property type="term" value="F:phosphorelay response regulator activity"/>
    <property type="evidence" value="ECO:0007669"/>
    <property type="project" value="TreeGrafter"/>
</dbReference>
<keyword evidence="13" id="KW-0175">Coiled coil</keyword>
<dbReference type="PROSITE" id="PS50112">
    <property type="entry name" value="PAS"/>
    <property type="match status" value="1"/>
</dbReference>
<feature type="coiled-coil region" evidence="13">
    <location>
        <begin position="339"/>
        <end position="373"/>
    </location>
</feature>
<evidence type="ECO:0000256" key="10">
    <source>
        <dbReference type="ARBA" id="ARBA00022989"/>
    </source>
</evidence>
<evidence type="ECO:0000256" key="5">
    <source>
        <dbReference type="ARBA" id="ARBA00022679"/>
    </source>
</evidence>
<feature type="domain" description="HAMP" evidence="18">
    <location>
        <begin position="299"/>
        <end position="351"/>
    </location>
</feature>
<dbReference type="InterPro" id="IPR004358">
    <property type="entry name" value="Sig_transdc_His_kin-like_C"/>
</dbReference>
<comment type="caution">
    <text evidence="19">The sequence shown here is derived from an EMBL/GenBank/DDBJ whole genome shotgun (WGS) entry which is preliminary data.</text>
</comment>
<dbReference type="InterPro" id="IPR000014">
    <property type="entry name" value="PAS"/>
</dbReference>
<proteinExistence type="predicted"/>
<dbReference type="PROSITE" id="PS50109">
    <property type="entry name" value="HIS_KIN"/>
    <property type="match status" value="1"/>
</dbReference>
<evidence type="ECO:0000313" key="20">
    <source>
        <dbReference type="Proteomes" id="UP000751518"/>
    </source>
</evidence>
<evidence type="ECO:0000259" key="17">
    <source>
        <dbReference type="PROSITE" id="PS50112"/>
    </source>
</evidence>
<dbReference type="InterPro" id="IPR005467">
    <property type="entry name" value="His_kinase_dom"/>
</dbReference>
<keyword evidence="11" id="KW-0902">Two-component regulatory system</keyword>
<evidence type="ECO:0000256" key="15">
    <source>
        <dbReference type="SAM" id="Phobius"/>
    </source>
</evidence>